<keyword evidence="2" id="KW-1185">Reference proteome</keyword>
<sequence length="103" mass="11309">VLVYASAASRRLELFYHALAARFAEAVFLRVSAKECGFANASLVPIVLVYYGGELKHNLVRVVDHLSDPNGFVSHDVTRLLDANIAQVPEEQYMTACGSPNFP</sequence>
<name>A0ACC1IHE2_9FUNG</name>
<dbReference type="EMBL" id="JANBPG010000702">
    <property type="protein sequence ID" value="KAJ1894358.1"/>
    <property type="molecule type" value="Genomic_DNA"/>
</dbReference>
<feature type="non-terminal residue" evidence="1">
    <location>
        <position position="1"/>
    </location>
</feature>
<proteinExistence type="predicted"/>
<dbReference type="Proteomes" id="UP001150581">
    <property type="component" value="Unassembled WGS sequence"/>
</dbReference>
<reference evidence="1" key="1">
    <citation type="submission" date="2022-07" db="EMBL/GenBank/DDBJ databases">
        <title>Phylogenomic reconstructions and comparative analyses of Kickxellomycotina fungi.</title>
        <authorList>
            <person name="Reynolds N.K."/>
            <person name="Stajich J.E."/>
            <person name="Barry K."/>
            <person name="Grigoriev I.V."/>
            <person name="Crous P."/>
            <person name="Smith M.E."/>
        </authorList>
    </citation>
    <scope>NUCLEOTIDE SEQUENCE</scope>
    <source>
        <strain evidence="1">Benny 63K</strain>
    </source>
</reference>
<protein>
    <submittedName>
        <fullName evidence="1">Uncharacterized protein</fullName>
    </submittedName>
</protein>
<evidence type="ECO:0000313" key="2">
    <source>
        <dbReference type="Proteomes" id="UP001150581"/>
    </source>
</evidence>
<accession>A0ACC1IHE2</accession>
<gene>
    <name evidence="1" type="ORF">LPJ66_005239</name>
</gene>
<organism evidence="1 2">
    <name type="scientific">Kickxella alabastrina</name>
    <dbReference type="NCBI Taxonomy" id="61397"/>
    <lineage>
        <taxon>Eukaryota</taxon>
        <taxon>Fungi</taxon>
        <taxon>Fungi incertae sedis</taxon>
        <taxon>Zoopagomycota</taxon>
        <taxon>Kickxellomycotina</taxon>
        <taxon>Kickxellomycetes</taxon>
        <taxon>Kickxellales</taxon>
        <taxon>Kickxellaceae</taxon>
        <taxon>Kickxella</taxon>
    </lineage>
</organism>
<evidence type="ECO:0000313" key="1">
    <source>
        <dbReference type="EMBL" id="KAJ1894358.1"/>
    </source>
</evidence>
<comment type="caution">
    <text evidence="1">The sequence shown here is derived from an EMBL/GenBank/DDBJ whole genome shotgun (WGS) entry which is preliminary data.</text>
</comment>